<evidence type="ECO:0000313" key="5">
    <source>
        <dbReference type="Proteomes" id="UP001190700"/>
    </source>
</evidence>
<dbReference type="Pfam" id="PF16561">
    <property type="entry name" value="AMPK1_CBM"/>
    <property type="match status" value="1"/>
</dbReference>
<reference evidence="4 5" key="1">
    <citation type="journal article" date="2015" name="Genome Biol. Evol.">
        <title>Comparative Genomics of a Bacterivorous Green Alga Reveals Evolutionary Causalities and Consequences of Phago-Mixotrophic Mode of Nutrition.</title>
        <authorList>
            <person name="Burns J.A."/>
            <person name="Paasch A."/>
            <person name="Narechania A."/>
            <person name="Kim E."/>
        </authorList>
    </citation>
    <scope>NUCLEOTIDE SEQUENCE [LARGE SCALE GENOMIC DNA]</scope>
    <source>
        <strain evidence="4 5">PLY_AMNH</strain>
    </source>
</reference>
<dbReference type="CDD" id="cd02859">
    <property type="entry name" value="E_set_AMPKbeta_like_N"/>
    <property type="match status" value="1"/>
</dbReference>
<dbReference type="SUPFAM" id="SSF81296">
    <property type="entry name" value="E set domains"/>
    <property type="match status" value="1"/>
</dbReference>
<dbReference type="AlphaFoldDB" id="A0AAE0C275"/>
<dbReference type="PANTHER" id="PTHR47342:SF1">
    <property type="entry name" value="PROTEIN PTST, CHLOROPLASTIC"/>
    <property type="match status" value="1"/>
</dbReference>
<gene>
    <name evidence="4" type="ORF">CYMTET_44079</name>
</gene>
<dbReference type="Gene3D" id="2.60.40.10">
    <property type="entry name" value="Immunoglobulins"/>
    <property type="match status" value="1"/>
</dbReference>
<sequence length="293" mass="32596">MHLCQTSPCFGSLSAGQTASFQQQLSSTRRGGESKSRNTNGGIHLRSHFDLFSRKYASRKPLTVHAAATDSENGESSSSQASPGESEEAPTNRFTRAPEGLSKNASVSQVRVYQQLLTLRKKFAERLSESNRNVRQLEKAAKVKDDQIKMMKQRIGFVAKETEAIAKLADDTDYLLTYGVEVESASEKMKQVSTRLKVLHQAMQENVEALDLQSTRTVPIFWEGVAEDVKMMGSFDDWTRGLTLSAEDYTFAGSQLFSGEIDLIPGEYEVKFVVDGEWRCYSDCYSSATARVP</sequence>
<dbReference type="InterPro" id="IPR014756">
    <property type="entry name" value="Ig_E-set"/>
</dbReference>
<keyword evidence="5" id="KW-1185">Reference proteome</keyword>
<evidence type="ECO:0000313" key="4">
    <source>
        <dbReference type="EMBL" id="KAK3246379.1"/>
    </source>
</evidence>
<dbReference type="Proteomes" id="UP001190700">
    <property type="component" value="Unassembled WGS sequence"/>
</dbReference>
<evidence type="ECO:0000256" key="1">
    <source>
        <dbReference type="SAM" id="Coils"/>
    </source>
</evidence>
<dbReference type="InterPro" id="IPR013783">
    <property type="entry name" value="Ig-like_fold"/>
</dbReference>
<dbReference type="PANTHER" id="PTHR47342">
    <property type="entry name" value="PROTEIN PTST, CHLOROPLASTIC"/>
    <property type="match status" value="1"/>
</dbReference>
<organism evidence="4 5">
    <name type="scientific">Cymbomonas tetramitiformis</name>
    <dbReference type="NCBI Taxonomy" id="36881"/>
    <lineage>
        <taxon>Eukaryota</taxon>
        <taxon>Viridiplantae</taxon>
        <taxon>Chlorophyta</taxon>
        <taxon>Pyramimonadophyceae</taxon>
        <taxon>Pyramimonadales</taxon>
        <taxon>Pyramimonadaceae</taxon>
        <taxon>Cymbomonas</taxon>
    </lineage>
</organism>
<accession>A0AAE0C275</accession>
<comment type="caution">
    <text evidence="4">The sequence shown here is derived from an EMBL/GenBank/DDBJ whole genome shotgun (WGS) entry which is preliminary data.</text>
</comment>
<feature type="domain" description="AMP-activated protein kinase glycogen-binding" evidence="3">
    <location>
        <begin position="219"/>
        <end position="284"/>
    </location>
</feature>
<feature type="compositionally biased region" description="Low complexity" evidence="2">
    <location>
        <begin position="74"/>
        <end position="84"/>
    </location>
</feature>
<feature type="coiled-coil region" evidence="1">
    <location>
        <begin position="120"/>
        <end position="154"/>
    </location>
</feature>
<feature type="region of interest" description="Disordered" evidence="2">
    <location>
        <begin position="66"/>
        <end position="101"/>
    </location>
</feature>
<dbReference type="InterPro" id="IPR032640">
    <property type="entry name" value="AMPK1_CBM"/>
</dbReference>
<keyword evidence="1" id="KW-0175">Coiled coil</keyword>
<feature type="region of interest" description="Disordered" evidence="2">
    <location>
        <begin position="21"/>
        <end position="43"/>
    </location>
</feature>
<proteinExistence type="predicted"/>
<dbReference type="EMBL" id="LGRX02029870">
    <property type="protein sequence ID" value="KAK3246379.1"/>
    <property type="molecule type" value="Genomic_DNA"/>
</dbReference>
<evidence type="ECO:0000256" key="2">
    <source>
        <dbReference type="SAM" id="MobiDB-lite"/>
    </source>
</evidence>
<protein>
    <recommendedName>
        <fullName evidence="3">AMP-activated protein kinase glycogen-binding domain-containing protein</fullName>
    </recommendedName>
</protein>
<name>A0AAE0C275_9CHLO</name>
<evidence type="ECO:0000259" key="3">
    <source>
        <dbReference type="Pfam" id="PF16561"/>
    </source>
</evidence>